<dbReference type="EMBL" id="BSPB01000007">
    <property type="protein sequence ID" value="GLS13870.1"/>
    <property type="molecule type" value="Genomic_DNA"/>
</dbReference>
<dbReference type="CDD" id="cd02213">
    <property type="entry name" value="cupin_PMI_typeII_C"/>
    <property type="match status" value="1"/>
</dbReference>
<keyword evidence="6" id="KW-0342">GTP-binding</keyword>
<keyword evidence="13" id="KW-1185">Reference proteome</keyword>
<protein>
    <recommendedName>
        <fullName evidence="2">mannose-1-phosphate guanylyltransferase</fullName>
        <ecNumber evidence="2">2.7.7.13</ecNumber>
    </recommendedName>
</protein>
<evidence type="ECO:0000256" key="5">
    <source>
        <dbReference type="ARBA" id="ARBA00022741"/>
    </source>
</evidence>
<evidence type="ECO:0000313" key="12">
    <source>
        <dbReference type="EMBL" id="GLS13870.1"/>
    </source>
</evidence>
<dbReference type="SUPFAM" id="SSF53448">
    <property type="entry name" value="Nucleotide-diphospho-sugar transferases"/>
    <property type="match status" value="1"/>
</dbReference>
<sequence length="479" mass="51910">MPSPLVPVVLSGGTGSRLWPVSREAHPKPFMAMPDGESLLRKTYARAALASQGQAPLTVTNREYFFLSRDTLQEAGVTGGDFLLEASGRNTAGAIAMAALHLAQTRGADAVMLVLPADHLVQDVPAFQAAVAQAHALAEQGHLVTFGIVPDRPETGFGYIQKGAPLANGHAVSRFVEKPPLAQAQAYLASGEYLWNSGMFCLGVRTVLDELARHAPDVLEACRRCATDLKSRELGGVHGLEIPDAAYQAVPSISIDHALMERSDRVAVVPADIGWSDIGSWTAVRDLSPADARQNRATSDAVFVDADSTYVHGEQRVVAAVGTRNLVIVDTPDALLVADADRVQDVREVVAQLKQRQHPAAQFHQTVARPWGTYTVLGEGERYKLKRIEVLPGASLSLQLHHHRNEHWIVVSGLAEVTNGDRTFLLHANESTYIPAEHRHRLTNPGQELLVMIEVQSGAYLGEDDIVRFEDKYGRTPAA</sequence>
<reference evidence="13" key="1">
    <citation type="journal article" date="2019" name="Int. J. Syst. Evol. Microbiol.">
        <title>The Global Catalogue of Microorganisms (GCM) 10K type strain sequencing project: providing services to taxonomists for standard genome sequencing and annotation.</title>
        <authorList>
            <consortium name="The Broad Institute Genomics Platform"/>
            <consortium name="The Broad Institute Genome Sequencing Center for Infectious Disease"/>
            <person name="Wu L."/>
            <person name="Ma J."/>
        </authorList>
    </citation>
    <scope>NUCLEOTIDE SEQUENCE [LARGE SCALE GENOMIC DNA]</scope>
    <source>
        <strain evidence="13">NBRC 109341</strain>
    </source>
</reference>
<dbReference type="InterPro" id="IPR051161">
    <property type="entry name" value="Mannose-6P_isomerase_type2"/>
</dbReference>
<evidence type="ECO:0000313" key="13">
    <source>
        <dbReference type="Proteomes" id="UP001156903"/>
    </source>
</evidence>
<feature type="domain" description="Mannose-6-phosphate isomerase type II C-terminal" evidence="10">
    <location>
        <begin position="360"/>
        <end position="471"/>
    </location>
</feature>
<name>A0ABQ6C567_9BURK</name>
<feature type="domain" description="MannoseP isomerase/GMP-like beta-helix" evidence="11">
    <location>
        <begin position="301"/>
        <end position="353"/>
    </location>
</feature>
<dbReference type="PANTHER" id="PTHR46390:SF1">
    <property type="entry name" value="MANNOSE-1-PHOSPHATE GUANYLYLTRANSFERASE"/>
    <property type="match status" value="1"/>
</dbReference>
<dbReference type="InterPro" id="IPR014710">
    <property type="entry name" value="RmlC-like_jellyroll"/>
</dbReference>
<dbReference type="InterPro" id="IPR006375">
    <property type="entry name" value="Man1P_GuaTrfase/Man6P_Isoase"/>
</dbReference>
<dbReference type="EC" id="2.7.7.13" evidence="2"/>
<evidence type="ECO:0000256" key="1">
    <source>
        <dbReference type="ARBA" id="ARBA00006115"/>
    </source>
</evidence>
<evidence type="ECO:0000256" key="7">
    <source>
        <dbReference type="ARBA" id="ARBA00047343"/>
    </source>
</evidence>
<comment type="caution">
    <text evidence="12">The sequence shown here is derived from an EMBL/GenBank/DDBJ whole genome shotgun (WGS) entry which is preliminary data.</text>
</comment>
<dbReference type="Proteomes" id="UP001156903">
    <property type="component" value="Unassembled WGS sequence"/>
</dbReference>
<evidence type="ECO:0000256" key="8">
    <source>
        <dbReference type="RuleBase" id="RU004190"/>
    </source>
</evidence>
<dbReference type="Gene3D" id="3.90.550.10">
    <property type="entry name" value="Spore Coat Polysaccharide Biosynthesis Protein SpsA, Chain A"/>
    <property type="match status" value="1"/>
</dbReference>
<dbReference type="SUPFAM" id="SSF51182">
    <property type="entry name" value="RmlC-like cupins"/>
    <property type="match status" value="1"/>
</dbReference>
<dbReference type="InterPro" id="IPR005835">
    <property type="entry name" value="NTP_transferase_dom"/>
</dbReference>
<dbReference type="InterPro" id="IPR054566">
    <property type="entry name" value="ManC/GMP-like_b-helix"/>
</dbReference>
<dbReference type="RefSeq" id="WP_284307159.1">
    <property type="nucleotide sequence ID" value="NZ_BSPB01000007.1"/>
</dbReference>
<comment type="similarity">
    <text evidence="1 8">Belongs to the mannose-6-phosphate isomerase type 2 family.</text>
</comment>
<dbReference type="PANTHER" id="PTHR46390">
    <property type="entry name" value="MANNOSE-1-PHOSPHATE GUANYLYLTRANSFERASE"/>
    <property type="match status" value="1"/>
</dbReference>
<evidence type="ECO:0000259" key="11">
    <source>
        <dbReference type="Pfam" id="PF22640"/>
    </source>
</evidence>
<feature type="domain" description="Nucleotidyl transferase" evidence="9">
    <location>
        <begin position="7"/>
        <end position="292"/>
    </location>
</feature>
<keyword evidence="5" id="KW-0547">Nucleotide-binding</keyword>
<dbReference type="Pfam" id="PF22640">
    <property type="entry name" value="ManC_GMP_beta-helix"/>
    <property type="match status" value="1"/>
</dbReference>
<evidence type="ECO:0000259" key="9">
    <source>
        <dbReference type="Pfam" id="PF00483"/>
    </source>
</evidence>
<keyword evidence="3" id="KW-0808">Transferase</keyword>
<keyword evidence="4" id="KW-0548">Nucleotidyltransferase</keyword>
<comment type="catalytic activity">
    <reaction evidence="7">
        <text>alpha-D-mannose 1-phosphate + GTP + H(+) = GDP-alpha-D-mannose + diphosphate</text>
        <dbReference type="Rhea" id="RHEA:15229"/>
        <dbReference type="ChEBI" id="CHEBI:15378"/>
        <dbReference type="ChEBI" id="CHEBI:33019"/>
        <dbReference type="ChEBI" id="CHEBI:37565"/>
        <dbReference type="ChEBI" id="CHEBI:57527"/>
        <dbReference type="ChEBI" id="CHEBI:58409"/>
        <dbReference type="EC" id="2.7.7.13"/>
    </reaction>
</comment>
<evidence type="ECO:0000256" key="4">
    <source>
        <dbReference type="ARBA" id="ARBA00022695"/>
    </source>
</evidence>
<dbReference type="Pfam" id="PF00483">
    <property type="entry name" value="NTP_transferase"/>
    <property type="match status" value="1"/>
</dbReference>
<organism evidence="12 13">
    <name type="scientific">Hydrogenophaga electricum</name>
    <dbReference type="NCBI Taxonomy" id="1230953"/>
    <lineage>
        <taxon>Bacteria</taxon>
        <taxon>Pseudomonadati</taxon>
        <taxon>Pseudomonadota</taxon>
        <taxon>Betaproteobacteria</taxon>
        <taxon>Burkholderiales</taxon>
        <taxon>Comamonadaceae</taxon>
        <taxon>Hydrogenophaga</taxon>
    </lineage>
</organism>
<accession>A0ABQ6C567</accession>
<evidence type="ECO:0000256" key="3">
    <source>
        <dbReference type="ARBA" id="ARBA00022679"/>
    </source>
</evidence>
<dbReference type="InterPro" id="IPR011051">
    <property type="entry name" value="RmlC_Cupin_sf"/>
</dbReference>
<dbReference type="Pfam" id="PF01050">
    <property type="entry name" value="MannoseP_isomer"/>
    <property type="match status" value="1"/>
</dbReference>
<proteinExistence type="inferred from homology"/>
<dbReference type="InterPro" id="IPR049577">
    <property type="entry name" value="GMPP_N"/>
</dbReference>
<evidence type="ECO:0000256" key="2">
    <source>
        <dbReference type="ARBA" id="ARBA00012387"/>
    </source>
</evidence>
<dbReference type="CDD" id="cd02509">
    <property type="entry name" value="GDP-M1P_Guanylyltransferase"/>
    <property type="match status" value="1"/>
</dbReference>
<dbReference type="InterPro" id="IPR001538">
    <property type="entry name" value="Man6P_isomerase-2_C"/>
</dbReference>
<gene>
    <name evidence="12" type="primary">pslB</name>
    <name evidence="12" type="ORF">GCM10007935_13000</name>
</gene>
<dbReference type="NCBIfam" id="TIGR01479">
    <property type="entry name" value="GMP_PMI"/>
    <property type="match status" value="1"/>
</dbReference>
<dbReference type="Gene3D" id="2.60.120.10">
    <property type="entry name" value="Jelly Rolls"/>
    <property type="match status" value="1"/>
</dbReference>
<evidence type="ECO:0000256" key="6">
    <source>
        <dbReference type="ARBA" id="ARBA00023134"/>
    </source>
</evidence>
<dbReference type="InterPro" id="IPR029044">
    <property type="entry name" value="Nucleotide-diphossugar_trans"/>
</dbReference>
<evidence type="ECO:0000259" key="10">
    <source>
        <dbReference type="Pfam" id="PF01050"/>
    </source>
</evidence>